<evidence type="ECO:0000313" key="1">
    <source>
        <dbReference type="EMBL" id="WAS95373.1"/>
    </source>
</evidence>
<dbReference type="EMBL" id="CP114040">
    <property type="protein sequence ID" value="WAS95373.1"/>
    <property type="molecule type" value="Genomic_DNA"/>
</dbReference>
<evidence type="ECO:0000313" key="2">
    <source>
        <dbReference type="Proteomes" id="UP001164459"/>
    </source>
</evidence>
<dbReference type="RefSeq" id="WP_269037705.1">
    <property type="nucleotide sequence ID" value="NZ_CP114040.1"/>
</dbReference>
<keyword evidence="2" id="KW-1185">Reference proteome</keyword>
<organism evidence="1 2">
    <name type="scientific">Nannocystis punicea</name>
    <dbReference type="NCBI Taxonomy" id="2995304"/>
    <lineage>
        <taxon>Bacteria</taxon>
        <taxon>Pseudomonadati</taxon>
        <taxon>Myxococcota</taxon>
        <taxon>Polyangia</taxon>
        <taxon>Nannocystales</taxon>
        <taxon>Nannocystaceae</taxon>
        <taxon>Nannocystis</taxon>
    </lineage>
</organism>
<protein>
    <submittedName>
        <fullName evidence="1">Uncharacterized protein</fullName>
    </submittedName>
</protein>
<reference evidence="1" key="1">
    <citation type="submission" date="2022-11" db="EMBL/GenBank/DDBJ databases">
        <title>Minimal conservation of predation-associated metabolite biosynthetic gene clusters underscores biosynthetic potential of Myxococcota including descriptions for ten novel species: Archangium lansinium sp. nov., Myxococcus landrumus sp. nov., Nannocystis bai.</title>
        <authorList>
            <person name="Ahearne A."/>
            <person name="Stevens C."/>
            <person name="Dowd S."/>
        </authorList>
    </citation>
    <scope>NUCLEOTIDE SEQUENCE</scope>
    <source>
        <strain evidence="1">Fl3</strain>
    </source>
</reference>
<name>A0ABY7H887_9BACT</name>
<dbReference type="Proteomes" id="UP001164459">
    <property type="component" value="Chromosome"/>
</dbReference>
<gene>
    <name evidence="1" type="ORF">O0S08_04370</name>
</gene>
<proteinExistence type="predicted"/>
<accession>A0ABY7H887</accession>
<sequence length="104" mass="11616">MEGVRAEAHVVLDPDTDTYFLVVRGLMARADIEVRLDPVVYVQRPVYWQFRVLGRYVGTGIQIPVLYGAIRSLEGRLGTEGVEAEWADSSERIVFPPTAPQVKG</sequence>